<reference evidence="3" key="1">
    <citation type="submission" date="2021-01" db="EMBL/GenBank/DDBJ databases">
        <authorList>
            <person name="Lovell J.T."/>
            <person name="Bentley N."/>
            <person name="Bhattarai G."/>
            <person name="Jenkins J.W."/>
            <person name="Sreedasyam A."/>
            <person name="Alarcon Y."/>
            <person name="Bock C."/>
            <person name="Boston L."/>
            <person name="Carlson J."/>
            <person name="Cervantes K."/>
            <person name="Clermont K."/>
            <person name="Krom N."/>
            <person name="Kubenka K."/>
            <person name="Mamidi S."/>
            <person name="Mattison C."/>
            <person name="Monteros M."/>
            <person name="Pisani C."/>
            <person name="Plott C."/>
            <person name="Rajasekar S."/>
            <person name="Rhein H.S."/>
            <person name="Rohla C."/>
            <person name="Song M."/>
            <person name="Hilaire R.S."/>
            <person name="Shu S."/>
            <person name="Wells L."/>
            <person name="Wang X."/>
            <person name="Webber J."/>
            <person name="Heerema R.J."/>
            <person name="Klein P."/>
            <person name="Conner P."/>
            <person name="Grauke L."/>
            <person name="Grimwood J."/>
            <person name="Schmutz J."/>
            <person name="Randall J.J."/>
        </authorList>
    </citation>
    <scope>NUCLEOTIDE SEQUENCE</scope>
    <source>
        <tissue evidence="3">Leaf</tissue>
    </source>
</reference>
<evidence type="ECO:0008006" key="5">
    <source>
        <dbReference type="Google" id="ProtNLM"/>
    </source>
</evidence>
<dbReference type="InterPro" id="IPR005135">
    <property type="entry name" value="Endo/exonuclease/phosphatase"/>
</dbReference>
<accession>A0A922F419</accession>
<dbReference type="PANTHER" id="PTHR31286:SF62">
    <property type="entry name" value="ZINC FINGER, CCHC-TYPE-LIKE PROTEIN"/>
    <property type="match status" value="1"/>
</dbReference>
<dbReference type="Pfam" id="PF03372">
    <property type="entry name" value="Exo_endo_phos"/>
    <property type="match status" value="1"/>
</dbReference>
<dbReference type="EMBL" id="CM031829">
    <property type="protein sequence ID" value="KAG6713755.1"/>
    <property type="molecule type" value="Genomic_DNA"/>
</dbReference>
<evidence type="ECO:0000259" key="1">
    <source>
        <dbReference type="Pfam" id="PF03372"/>
    </source>
</evidence>
<dbReference type="InterPro" id="IPR025836">
    <property type="entry name" value="Zn_knuckle_CX2CX4HX4C"/>
</dbReference>
<protein>
    <recommendedName>
        <fullName evidence="5">DUF4283 domain-containing protein</fullName>
    </recommendedName>
</protein>
<feature type="domain" description="Endonuclease/exonuclease/phosphatase" evidence="1">
    <location>
        <begin position="327"/>
        <end position="474"/>
    </location>
</feature>
<dbReference type="InterPro" id="IPR040256">
    <property type="entry name" value="At4g02000-like"/>
</dbReference>
<dbReference type="PANTHER" id="PTHR31286">
    <property type="entry name" value="GLYCINE-RICH CELL WALL STRUCTURAL PROTEIN 1.8-LIKE"/>
    <property type="match status" value="1"/>
</dbReference>
<evidence type="ECO:0000259" key="2">
    <source>
        <dbReference type="Pfam" id="PF14392"/>
    </source>
</evidence>
<dbReference type="GO" id="GO:0003824">
    <property type="term" value="F:catalytic activity"/>
    <property type="evidence" value="ECO:0007669"/>
    <property type="project" value="InterPro"/>
</dbReference>
<sequence>MEEEDLAKRWERLNLSSAESKVFKVRSARSSEGASRSKHYIVGGVLTEKGINSEAFRGWVKFKELGDFKFLIEFQFLGDKEKVLGGRPWFFDRNLVSFLEFDEDVLLNDILFRFEPFWIQLHGLPWGAMTDEVGRQLGSSVGHAIRVDADSDGVAWGKCMRIRVAMDLHKPLLRGKWMELNNLKHWIAIKYERLQSFCFHCGILAHKESETKLKQKVGRNWFFKARQGPYSRVPNCTYGGGPSPESNRDLVQEKINEEVFMPSITGAVTKQRGATWKRKAREVNHPISLVITPKRRGNKRRELISQLDTENKVKKPKGIHELSEFSLSWNCRGLGNPRTVRELNLLVRSKYPDFIFLMETKCGRKRLEEVRNNLQFDYSFVVGSRGLSGGLAFLWKSNVDFSLENYSHNHISMVLTQEEIPQQILVTGFYSFPETSRRGESWNLLRMIKPREDKPWLCLGDFNEIIHHHEKVGAASRPYPQMEAFRMSMDCLGPKDEFNHEETKQMQGVFKALELKPWEKTEGHPRTIKATFEDARLKQGL</sequence>
<dbReference type="Pfam" id="PF14392">
    <property type="entry name" value="zf-CCHC_4"/>
    <property type="match status" value="1"/>
</dbReference>
<gene>
    <name evidence="3" type="ORF">I3842_05G169600</name>
</gene>
<evidence type="ECO:0000313" key="3">
    <source>
        <dbReference type="EMBL" id="KAG6713755.1"/>
    </source>
</evidence>
<evidence type="ECO:0000313" key="4">
    <source>
        <dbReference type="Proteomes" id="UP000811246"/>
    </source>
</evidence>
<comment type="caution">
    <text evidence="3">The sequence shown here is derived from an EMBL/GenBank/DDBJ whole genome shotgun (WGS) entry which is preliminary data.</text>
</comment>
<organism evidence="3 4">
    <name type="scientific">Carya illinoinensis</name>
    <name type="common">Pecan</name>
    <dbReference type="NCBI Taxonomy" id="32201"/>
    <lineage>
        <taxon>Eukaryota</taxon>
        <taxon>Viridiplantae</taxon>
        <taxon>Streptophyta</taxon>
        <taxon>Embryophyta</taxon>
        <taxon>Tracheophyta</taxon>
        <taxon>Spermatophyta</taxon>
        <taxon>Magnoliopsida</taxon>
        <taxon>eudicotyledons</taxon>
        <taxon>Gunneridae</taxon>
        <taxon>Pentapetalae</taxon>
        <taxon>rosids</taxon>
        <taxon>fabids</taxon>
        <taxon>Fagales</taxon>
        <taxon>Juglandaceae</taxon>
        <taxon>Carya</taxon>
    </lineage>
</organism>
<dbReference type="AlphaFoldDB" id="A0A922F419"/>
<dbReference type="Proteomes" id="UP000811246">
    <property type="component" value="Chromosome 5"/>
</dbReference>
<name>A0A922F419_CARIL</name>
<proteinExistence type="predicted"/>
<feature type="domain" description="Zinc knuckle CX2CX4HX4C" evidence="2">
    <location>
        <begin position="184"/>
        <end position="209"/>
    </location>
</feature>